<protein>
    <submittedName>
        <fullName evidence="3">Putative tick transposon</fullName>
    </submittedName>
</protein>
<feature type="signal peptide" evidence="1">
    <location>
        <begin position="1"/>
        <end position="22"/>
    </location>
</feature>
<name>A0A147BGW6_IXORI</name>
<proteinExistence type="predicted"/>
<dbReference type="PANTHER" id="PTHR33332">
    <property type="entry name" value="REVERSE TRANSCRIPTASE DOMAIN-CONTAINING PROTEIN"/>
    <property type="match status" value="1"/>
</dbReference>
<dbReference type="GO" id="GO:0071897">
    <property type="term" value="P:DNA biosynthetic process"/>
    <property type="evidence" value="ECO:0007669"/>
    <property type="project" value="UniProtKB-ARBA"/>
</dbReference>
<dbReference type="SUPFAM" id="SSF56672">
    <property type="entry name" value="DNA/RNA polymerases"/>
    <property type="match status" value="1"/>
</dbReference>
<dbReference type="AlphaFoldDB" id="A0A147BGW6"/>
<feature type="domain" description="Reverse transcriptase" evidence="2">
    <location>
        <begin position="19"/>
        <end position="104"/>
    </location>
</feature>
<sequence>MFNHYQLAQLTILLLDFDSAVTLKHFADDTVIYSNISSNEDQLNLDKHLRKIMKWCADWQMELNISKTVYMNVTRKKQHLQFNYSINGLPLVKVNEYKYLGVHLRSDLSWNSHIDYVCKKAFQTLWMLKTKLEFASSDVKLIAFKCLILPTLEYASPVWEPFTNQNIYKLERVQNKAARFIFNCYRSTESVTNLKEQAGLPSIKTRLETNRMKLFFQIFHGHSMLDTRKYVVMSPPVYHRIKHSLNIQSYQYSTDHFKHSFFVRCIDFWNKLPECIVNSQSVSTFVREIEMFLSSHVTKGCD</sequence>
<dbReference type="InterPro" id="IPR000477">
    <property type="entry name" value="RT_dom"/>
</dbReference>
<evidence type="ECO:0000313" key="3">
    <source>
        <dbReference type="EMBL" id="JAR90037.1"/>
    </source>
</evidence>
<feature type="chain" id="PRO_5007542306" evidence="1">
    <location>
        <begin position="23"/>
        <end position="302"/>
    </location>
</feature>
<evidence type="ECO:0000259" key="2">
    <source>
        <dbReference type="Pfam" id="PF00078"/>
    </source>
</evidence>
<dbReference type="Pfam" id="PF00078">
    <property type="entry name" value="RVT_1"/>
    <property type="match status" value="1"/>
</dbReference>
<organism evidence="3">
    <name type="scientific">Ixodes ricinus</name>
    <name type="common">Common tick</name>
    <name type="synonym">Acarus ricinus</name>
    <dbReference type="NCBI Taxonomy" id="34613"/>
    <lineage>
        <taxon>Eukaryota</taxon>
        <taxon>Metazoa</taxon>
        <taxon>Ecdysozoa</taxon>
        <taxon>Arthropoda</taxon>
        <taxon>Chelicerata</taxon>
        <taxon>Arachnida</taxon>
        <taxon>Acari</taxon>
        <taxon>Parasitiformes</taxon>
        <taxon>Ixodida</taxon>
        <taxon>Ixodoidea</taxon>
        <taxon>Ixodidae</taxon>
        <taxon>Ixodinae</taxon>
        <taxon>Ixodes</taxon>
    </lineage>
</organism>
<dbReference type="InterPro" id="IPR043502">
    <property type="entry name" value="DNA/RNA_pol_sf"/>
</dbReference>
<evidence type="ECO:0000256" key="1">
    <source>
        <dbReference type="SAM" id="SignalP"/>
    </source>
</evidence>
<dbReference type="EMBL" id="GEGO01005367">
    <property type="protein sequence ID" value="JAR90037.1"/>
    <property type="molecule type" value="Transcribed_RNA"/>
</dbReference>
<keyword evidence="1" id="KW-0732">Signal</keyword>
<reference evidence="3" key="1">
    <citation type="journal article" date="2018" name="PLoS Negl. Trop. Dis.">
        <title>Sialome diversity of ticks revealed by RNAseq of single tick salivary glands.</title>
        <authorList>
            <person name="Perner J."/>
            <person name="Kropackova S."/>
            <person name="Kopacek P."/>
            <person name="Ribeiro J.M."/>
        </authorList>
    </citation>
    <scope>NUCLEOTIDE SEQUENCE</scope>
    <source>
        <strain evidence="3">Siblings of single egg batch collected in Ceske Budejovice</strain>
        <tissue evidence="3">Salivary glands</tissue>
    </source>
</reference>
<accession>A0A147BGW6</accession>